<dbReference type="KEGG" id="uam:UABAM_05078"/>
<name>A0A5S9ISN4_UABAM</name>
<organism evidence="1 2">
    <name type="scientific">Uabimicrobium amorphum</name>
    <dbReference type="NCBI Taxonomy" id="2596890"/>
    <lineage>
        <taxon>Bacteria</taxon>
        <taxon>Pseudomonadati</taxon>
        <taxon>Planctomycetota</taxon>
        <taxon>Candidatus Uabimicrobiia</taxon>
        <taxon>Candidatus Uabimicrobiales</taxon>
        <taxon>Candidatus Uabimicrobiaceae</taxon>
        <taxon>Candidatus Uabimicrobium</taxon>
    </lineage>
</organism>
<dbReference type="SUPFAM" id="SSF55931">
    <property type="entry name" value="Glutamine synthetase/guanido kinase"/>
    <property type="match status" value="1"/>
</dbReference>
<dbReference type="RefSeq" id="WP_151970738.1">
    <property type="nucleotide sequence ID" value="NZ_AP019860.1"/>
</dbReference>
<dbReference type="EMBL" id="AP019860">
    <property type="protein sequence ID" value="BBM86692.1"/>
    <property type="molecule type" value="Genomic_DNA"/>
</dbReference>
<dbReference type="AlphaFoldDB" id="A0A5S9ISN4"/>
<evidence type="ECO:0000313" key="1">
    <source>
        <dbReference type="EMBL" id="BBM86692.1"/>
    </source>
</evidence>
<dbReference type="InterPro" id="IPR014746">
    <property type="entry name" value="Gln_synth/guanido_kin_cat_dom"/>
</dbReference>
<gene>
    <name evidence="1" type="ORF">UABAM_05078</name>
</gene>
<keyword evidence="2" id="KW-1185">Reference proteome</keyword>
<dbReference type="Gene3D" id="3.30.590.20">
    <property type="match status" value="1"/>
</dbReference>
<reference evidence="1 2" key="1">
    <citation type="submission" date="2019-08" db="EMBL/GenBank/DDBJ databases">
        <title>Complete genome sequence of Candidatus Uab amorphum.</title>
        <authorList>
            <person name="Shiratori T."/>
            <person name="Suzuki S."/>
            <person name="Kakizawa Y."/>
            <person name="Ishida K."/>
        </authorList>
    </citation>
    <scope>NUCLEOTIDE SEQUENCE [LARGE SCALE GENOMIC DNA]</scope>
    <source>
        <strain evidence="1 2">SRT547</strain>
    </source>
</reference>
<accession>A0A5S9ISN4</accession>
<sequence>MGKNAFWNEFNIVFPADSLMRYTAADHINISTKKKELHPKLYNCLLGLSPVFVYAFSLSSCIHGRKVNVWSRRQQLINAMYLQSNICLQDTFPLNEISQYTLSLERVIQKAEDRLRHHNPFFTQDGLTPREVISKYRDSLWGFYKLFTNQAVRFNQQSGYPEYLEVRCIDAQECTKATVAISYLLRKIVEQLDDIWPLMTHNEDELRNNVYEATIHGEKAHIHINGNKISLPAYAQQMLENILQSDDSPYATILRERFSSPPAKIISQYLDREGDIVPLLSRCLRENKTLKEVI</sequence>
<proteinExistence type="predicted"/>
<protein>
    <submittedName>
        <fullName evidence="1">Uncharacterized protein</fullName>
    </submittedName>
</protein>
<dbReference type="GO" id="GO:0003824">
    <property type="term" value="F:catalytic activity"/>
    <property type="evidence" value="ECO:0007669"/>
    <property type="project" value="InterPro"/>
</dbReference>
<evidence type="ECO:0000313" key="2">
    <source>
        <dbReference type="Proteomes" id="UP000326354"/>
    </source>
</evidence>
<dbReference type="Proteomes" id="UP000326354">
    <property type="component" value="Chromosome"/>
</dbReference>